<protein>
    <submittedName>
        <fullName evidence="1">Uncharacterized protein</fullName>
    </submittedName>
</protein>
<keyword evidence="2" id="KW-1185">Reference proteome</keyword>
<evidence type="ECO:0000313" key="1">
    <source>
        <dbReference type="EnsemblMetazoa" id="tetur01g07120.1"/>
    </source>
</evidence>
<dbReference type="EnsemblMetazoa" id="tetur01g07120.1">
    <property type="protein sequence ID" value="tetur01g07120.1"/>
    <property type="gene ID" value="tetur01g07120"/>
</dbReference>
<dbReference type="HOGENOM" id="CLU_2545528_0_0_1"/>
<reference evidence="1" key="2">
    <citation type="submission" date="2015-06" db="UniProtKB">
        <authorList>
            <consortium name="EnsemblMetazoa"/>
        </authorList>
    </citation>
    <scope>IDENTIFICATION</scope>
</reference>
<reference evidence="2" key="1">
    <citation type="submission" date="2011-08" db="EMBL/GenBank/DDBJ databases">
        <authorList>
            <person name="Rombauts S."/>
        </authorList>
    </citation>
    <scope>NUCLEOTIDE SEQUENCE</scope>
    <source>
        <strain evidence="2">London</strain>
    </source>
</reference>
<name>T1JRJ6_TETUR</name>
<dbReference type="AlphaFoldDB" id="T1JRJ6"/>
<proteinExistence type="predicted"/>
<sequence length="83" mass="9972">MGTQMEYHGGQFIGIHFFDHLDDYSYRYPIIWLPCYQTTVNHVIERLSSQKEEIISKYMNTRYDNALIFYWTSLPDILVMVIT</sequence>
<dbReference type="EMBL" id="CAEY01000449">
    <property type="status" value="NOT_ANNOTATED_CDS"/>
    <property type="molecule type" value="Genomic_DNA"/>
</dbReference>
<organism evidence="1 2">
    <name type="scientific">Tetranychus urticae</name>
    <name type="common">Two-spotted spider mite</name>
    <dbReference type="NCBI Taxonomy" id="32264"/>
    <lineage>
        <taxon>Eukaryota</taxon>
        <taxon>Metazoa</taxon>
        <taxon>Ecdysozoa</taxon>
        <taxon>Arthropoda</taxon>
        <taxon>Chelicerata</taxon>
        <taxon>Arachnida</taxon>
        <taxon>Acari</taxon>
        <taxon>Acariformes</taxon>
        <taxon>Trombidiformes</taxon>
        <taxon>Prostigmata</taxon>
        <taxon>Eleutherengona</taxon>
        <taxon>Raphignathae</taxon>
        <taxon>Tetranychoidea</taxon>
        <taxon>Tetranychidae</taxon>
        <taxon>Tetranychus</taxon>
    </lineage>
</organism>
<evidence type="ECO:0000313" key="2">
    <source>
        <dbReference type="Proteomes" id="UP000015104"/>
    </source>
</evidence>
<accession>T1JRJ6</accession>
<dbReference type="Proteomes" id="UP000015104">
    <property type="component" value="Unassembled WGS sequence"/>
</dbReference>